<dbReference type="EMBL" id="CP038013">
    <property type="protein sequence ID" value="QBQ07884.1"/>
    <property type="molecule type" value="Genomic_DNA"/>
</dbReference>
<dbReference type="NCBIfam" id="TIGR00099">
    <property type="entry name" value="Cof-subfamily"/>
    <property type="match status" value="1"/>
</dbReference>
<dbReference type="PANTHER" id="PTHR10000:SF8">
    <property type="entry name" value="HAD SUPERFAMILY HYDROLASE-LIKE, TYPE 3"/>
    <property type="match status" value="1"/>
</dbReference>
<dbReference type="InterPro" id="IPR006379">
    <property type="entry name" value="HAD-SF_hydro_IIB"/>
</dbReference>
<evidence type="ECO:0000313" key="2">
    <source>
        <dbReference type="Proteomes" id="UP000294309"/>
    </source>
</evidence>
<protein>
    <submittedName>
        <fullName evidence="1">HAD superfamily hydrolase</fullName>
    </submittedName>
</protein>
<organism evidence="1 2">
    <name type="scientific">Spiroplasma gladiatoris</name>
    <dbReference type="NCBI Taxonomy" id="2143"/>
    <lineage>
        <taxon>Bacteria</taxon>
        <taxon>Bacillati</taxon>
        <taxon>Mycoplasmatota</taxon>
        <taxon>Mollicutes</taxon>
        <taxon>Entomoplasmatales</taxon>
        <taxon>Spiroplasmataceae</taxon>
        <taxon>Spiroplasma</taxon>
    </lineage>
</organism>
<dbReference type="Gene3D" id="3.40.50.1000">
    <property type="entry name" value="HAD superfamily/HAD-like"/>
    <property type="match status" value="1"/>
</dbReference>
<dbReference type="GO" id="GO:0000287">
    <property type="term" value="F:magnesium ion binding"/>
    <property type="evidence" value="ECO:0007669"/>
    <property type="project" value="TreeGrafter"/>
</dbReference>
<reference evidence="1 2" key="1">
    <citation type="submission" date="2019-03" db="EMBL/GenBank/DDBJ databases">
        <title>Complete genome sequence of Spiroplasma gladiatoris TG-1 (DSM 22552).</title>
        <authorList>
            <person name="Lin Y.-C."/>
            <person name="Chou L."/>
            <person name="Kuo C.-H."/>
        </authorList>
    </citation>
    <scope>NUCLEOTIDE SEQUENCE [LARGE SCALE GENOMIC DNA]</scope>
    <source>
        <strain evidence="1 2">TG-1</strain>
    </source>
</reference>
<dbReference type="RefSeq" id="WP_134297663.1">
    <property type="nucleotide sequence ID" value="NZ_CP038013.1"/>
</dbReference>
<dbReference type="Proteomes" id="UP000294309">
    <property type="component" value="Chromosome"/>
</dbReference>
<keyword evidence="1" id="KW-0378">Hydrolase</keyword>
<dbReference type="Gene3D" id="3.30.1240.10">
    <property type="match status" value="1"/>
</dbReference>
<dbReference type="SUPFAM" id="SSF56784">
    <property type="entry name" value="HAD-like"/>
    <property type="match status" value="1"/>
</dbReference>
<accession>A0A4P7AHF2</accession>
<dbReference type="KEGG" id="sgq:SGLAD_v1c06850"/>
<sequence length="285" mass="32347">MKLPFVASDLDGTIVQHKDFTILNETIKDILNYQEKSDSKFMIITGRTFATTKVYISQLNITLPLIGCNGATITDPITKEVLFESIINQSISQKIIDFAIDNNLDLLFYSAQYLVAPKNAERALYFQNLYKNFEKTLQPDIVFVENLVELKKVIIEQKFKPVKFLFSFPDNGNETLVNKTYNLLSQLNLSFPTTRMQNRILVDAMNNGVNKAFGLKKFAELYKINVKDIHTIGDNNNDVEMVELSDNGSCVSNAVEPLKKVAKHVLDSIDQNGVGKYLKELINIY</sequence>
<gene>
    <name evidence="1" type="ORF">SGLAD_v1c06850</name>
</gene>
<dbReference type="OrthoDB" id="388395at2"/>
<proteinExistence type="predicted"/>
<dbReference type="InterPro" id="IPR000150">
    <property type="entry name" value="Cof"/>
</dbReference>
<dbReference type="InterPro" id="IPR036412">
    <property type="entry name" value="HAD-like_sf"/>
</dbReference>
<keyword evidence="2" id="KW-1185">Reference proteome</keyword>
<dbReference type="NCBIfam" id="TIGR01484">
    <property type="entry name" value="HAD-SF-IIB"/>
    <property type="match status" value="1"/>
</dbReference>
<dbReference type="PANTHER" id="PTHR10000">
    <property type="entry name" value="PHOSPHOSERINE PHOSPHATASE"/>
    <property type="match status" value="1"/>
</dbReference>
<dbReference type="GO" id="GO:0005829">
    <property type="term" value="C:cytosol"/>
    <property type="evidence" value="ECO:0007669"/>
    <property type="project" value="TreeGrafter"/>
</dbReference>
<dbReference type="AlphaFoldDB" id="A0A4P7AHF2"/>
<dbReference type="GO" id="GO:0016791">
    <property type="term" value="F:phosphatase activity"/>
    <property type="evidence" value="ECO:0007669"/>
    <property type="project" value="TreeGrafter"/>
</dbReference>
<name>A0A4P7AHF2_9MOLU</name>
<dbReference type="InterPro" id="IPR023214">
    <property type="entry name" value="HAD_sf"/>
</dbReference>
<evidence type="ECO:0000313" key="1">
    <source>
        <dbReference type="EMBL" id="QBQ07884.1"/>
    </source>
</evidence>
<dbReference type="Pfam" id="PF08282">
    <property type="entry name" value="Hydrolase_3"/>
    <property type="match status" value="1"/>
</dbReference>